<organism evidence="1 2">
    <name type="scientific">[Candida] railenensis</name>
    <dbReference type="NCBI Taxonomy" id="45579"/>
    <lineage>
        <taxon>Eukaryota</taxon>
        <taxon>Fungi</taxon>
        <taxon>Dikarya</taxon>
        <taxon>Ascomycota</taxon>
        <taxon>Saccharomycotina</taxon>
        <taxon>Pichiomycetes</taxon>
        <taxon>Debaryomycetaceae</taxon>
        <taxon>Kurtzmaniella</taxon>
    </lineage>
</organism>
<dbReference type="OrthoDB" id="3978952at2759"/>
<comment type="caution">
    <text evidence="1">The sequence shown here is derived from an EMBL/GenBank/DDBJ whole genome shotgun (WGS) entry which is preliminary data.</text>
</comment>
<sequence length="78" mass="8623">MVAYPEFVNGAPPVITLKEYDVAPWAGSTCVDSQRGEYVVVVMEEPTKVVARISNDDKETLDKIFKSAHATHAQQQSK</sequence>
<gene>
    <name evidence="1" type="ORF">CLIB1423_31S00298</name>
</gene>
<dbReference type="Proteomes" id="UP000837801">
    <property type="component" value="Unassembled WGS sequence"/>
</dbReference>
<name>A0A9P0W1I5_9ASCO</name>
<dbReference type="AlphaFoldDB" id="A0A9P0W1I5"/>
<reference evidence="1" key="1">
    <citation type="submission" date="2022-03" db="EMBL/GenBank/DDBJ databases">
        <authorList>
            <person name="Legras J.-L."/>
            <person name="Devillers H."/>
            <person name="Grondin C."/>
        </authorList>
    </citation>
    <scope>NUCLEOTIDE SEQUENCE</scope>
    <source>
        <strain evidence="1">CLIB 1423</strain>
    </source>
</reference>
<evidence type="ECO:0000313" key="1">
    <source>
        <dbReference type="EMBL" id="CAH2355675.1"/>
    </source>
</evidence>
<accession>A0A9P0W1I5</accession>
<dbReference type="EMBL" id="CAKXYY010000031">
    <property type="protein sequence ID" value="CAH2355675.1"/>
    <property type="molecule type" value="Genomic_DNA"/>
</dbReference>
<keyword evidence="2" id="KW-1185">Reference proteome</keyword>
<protein>
    <submittedName>
        <fullName evidence="1">Uncharacterized protein</fullName>
    </submittedName>
</protein>
<proteinExistence type="predicted"/>
<evidence type="ECO:0000313" key="2">
    <source>
        <dbReference type="Proteomes" id="UP000837801"/>
    </source>
</evidence>